<dbReference type="OrthoDB" id="4302906at2"/>
<keyword evidence="2" id="KW-1185">Reference proteome</keyword>
<dbReference type="AlphaFoldDB" id="A0A3M8ERA7"/>
<name>A0A3M8ERA7_9ACTN</name>
<dbReference type="RefSeq" id="WP_043473699.1">
    <property type="nucleotide sequence ID" value="NZ_CP134822.1"/>
</dbReference>
<evidence type="ECO:0000313" key="1">
    <source>
        <dbReference type="EMBL" id="RKM90693.1"/>
    </source>
</evidence>
<evidence type="ECO:0000313" key="2">
    <source>
        <dbReference type="Proteomes" id="UP000028058"/>
    </source>
</evidence>
<proteinExistence type="predicted"/>
<protein>
    <submittedName>
        <fullName evidence="1">Uncharacterized protein</fullName>
    </submittedName>
</protein>
<sequence length="177" mass="19576">MALLAEYSVPARPDRRVMEVHDADAYLGDDAAMDAARTEVVAGNGYHLYLLSLQPDIRVQVTIRIWDSPPPGPPADAEGHTAVGLESETGILVVNQLTFGPAGEMTLPRPGVYEGHAWWTGRRAMAAFYDSTLERLADDPDALEAWKDAPVTERYVLDLAWEREPEPVDEDDDVVEF</sequence>
<comment type="caution">
    <text evidence="1">The sequence shown here is derived from an EMBL/GenBank/DDBJ whole genome shotgun (WGS) entry which is preliminary data.</text>
</comment>
<organism evidence="1 2">
    <name type="scientific">Streptomyces xinghaiensis</name>
    <dbReference type="NCBI Taxonomy" id="1038928"/>
    <lineage>
        <taxon>Bacteria</taxon>
        <taxon>Bacillati</taxon>
        <taxon>Actinomycetota</taxon>
        <taxon>Actinomycetes</taxon>
        <taxon>Kitasatosporales</taxon>
        <taxon>Streptomycetaceae</taxon>
        <taxon>Streptomyces</taxon>
    </lineage>
</organism>
<gene>
    <name evidence="1" type="ORF">SFRA_031475</name>
</gene>
<dbReference type="Proteomes" id="UP000028058">
    <property type="component" value="Unassembled WGS sequence"/>
</dbReference>
<dbReference type="EMBL" id="JNAD02000023">
    <property type="protein sequence ID" value="RKM90693.1"/>
    <property type="molecule type" value="Genomic_DNA"/>
</dbReference>
<reference evidence="1 2" key="1">
    <citation type="journal article" date="2014" name="Genome Announc.">
        <title>Draft Genome Sequence of Streptomyces fradiae ATCC 19609, a Strain Highly Sensitive to Antibiotics.</title>
        <authorList>
            <person name="Bekker O.B."/>
            <person name="Klimina K.M."/>
            <person name="Vatlin A.A."/>
            <person name="Zakharevich N.V."/>
            <person name="Kasianov A.S."/>
            <person name="Danilenko V.N."/>
        </authorList>
    </citation>
    <scope>NUCLEOTIDE SEQUENCE [LARGE SCALE GENOMIC DNA]</scope>
    <source>
        <strain evidence="1 2">ATCC 19609</strain>
    </source>
</reference>
<accession>A0A3M8ERA7</accession>